<sequence length="55" mass="5906">MYTIISSANSVDIVQYRLGVAVTLNPSPQEAETGGYLSLLSHLGLYSDFQANQAT</sequence>
<accession>G3HTW2</accession>
<dbReference type="AlphaFoldDB" id="G3HTW2"/>
<dbReference type="Proteomes" id="UP000001075">
    <property type="component" value="Unassembled WGS sequence"/>
</dbReference>
<proteinExistence type="predicted"/>
<evidence type="ECO:0000313" key="2">
    <source>
        <dbReference type="Proteomes" id="UP000001075"/>
    </source>
</evidence>
<organism evidence="1 2">
    <name type="scientific">Cricetulus griseus</name>
    <name type="common">Chinese hamster</name>
    <name type="synonym">Cricetulus barabensis griseus</name>
    <dbReference type="NCBI Taxonomy" id="10029"/>
    <lineage>
        <taxon>Eukaryota</taxon>
        <taxon>Metazoa</taxon>
        <taxon>Chordata</taxon>
        <taxon>Craniata</taxon>
        <taxon>Vertebrata</taxon>
        <taxon>Euteleostomi</taxon>
        <taxon>Mammalia</taxon>
        <taxon>Eutheria</taxon>
        <taxon>Euarchontoglires</taxon>
        <taxon>Glires</taxon>
        <taxon>Rodentia</taxon>
        <taxon>Myomorpha</taxon>
        <taxon>Muroidea</taxon>
        <taxon>Cricetidae</taxon>
        <taxon>Cricetinae</taxon>
        <taxon>Cricetulus</taxon>
    </lineage>
</organism>
<name>G3HTW2_CRIGR</name>
<protein>
    <submittedName>
        <fullName evidence="1">Uncharacterized protein</fullName>
    </submittedName>
</protein>
<reference evidence="2" key="1">
    <citation type="journal article" date="2011" name="Nat. Biotechnol.">
        <title>The genomic sequence of the Chinese hamster ovary (CHO)-K1 cell line.</title>
        <authorList>
            <person name="Xu X."/>
            <person name="Nagarajan H."/>
            <person name="Lewis N.E."/>
            <person name="Pan S."/>
            <person name="Cai Z."/>
            <person name="Liu X."/>
            <person name="Chen W."/>
            <person name="Xie M."/>
            <person name="Wang W."/>
            <person name="Hammond S."/>
            <person name="Andersen M.R."/>
            <person name="Neff N."/>
            <person name="Passarelli B."/>
            <person name="Koh W."/>
            <person name="Fan H.C."/>
            <person name="Wang J."/>
            <person name="Gui Y."/>
            <person name="Lee K.H."/>
            <person name="Betenbaugh M.J."/>
            <person name="Quake S.R."/>
            <person name="Famili I."/>
            <person name="Palsson B.O."/>
            <person name="Wang J."/>
        </authorList>
    </citation>
    <scope>NUCLEOTIDE SEQUENCE [LARGE SCALE GENOMIC DNA]</scope>
    <source>
        <strain evidence="2">CHO K1 cell line</strain>
    </source>
</reference>
<dbReference type="EMBL" id="JH000721">
    <property type="protein sequence ID" value="EGW04674.1"/>
    <property type="molecule type" value="Genomic_DNA"/>
</dbReference>
<dbReference type="InParanoid" id="G3HTW2"/>
<evidence type="ECO:0000313" key="1">
    <source>
        <dbReference type="EMBL" id="EGW04674.1"/>
    </source>
</evidence>
<gene>
    <name evidence="1" type="ORF">I79_014342</name>
</gene>